<gene>
    <name evidence="7" type="ORF">BV510_25025</name>
    <name evidence="8" type="ORF">CRI78_18110</name>
</gene>
<dbReference type="EMBL" id="MIJD01000371">
    <property type="protein sequence ID" value="OPE47431.1"/>
    <property type="molecule type" value="Genomic_DNA"/>
</dbReference>
<evidence type="ECO:0000313" key="7">
    <source>
        <dbReference type="EMBL" id="OPE47431.1"/>
    </source>
</evidence>
<dbReference type="InterPro" id="IPR036388">
    <property type="entry name" value="WH-like_DNA-bd_sf"/>
</dbReference>
<dbReference type="Gene3D" id="1.10.10.10">
    <property type="entry name" value="Winged helix-like DNA-binding domain superfamily/Winged helix DNA-binding domain"/>
    <property type="match status" value="1"/>
</dbReference>
<dbReference type="GO" id="GO:0006950">
    <property type="term" value="P:response to stress"/>
    <property type="evidence" value="ECO:0007669"/>
    <property type="project" value="TreeGrafter"/>
</dbReference>
<comment type="subcellular location">
    <subcellularLocation>
        <location evidence="1">Cytoplasm</location>
    </subcellularLocation>
</comment>
<dbReference type="InterPro" id="IPR055166">
    <property type="entry name" value="Transc_reg_Sar_Rot_HTH"/>
</dbReference>
<proteinExistence type="predicted"/>
<evidence type="ECO:0000256" key="3">
    <source>
        <dbReference type="ARBA" id="ARBA00023015"/>
    </source>
</evidence>
<evidence type="ECO:0000259" key="6">
    <source>
        <dbReference type="PROSITE" id="PS50995"/>
    </source>
</evidence>
<keyword evidence="10" id="KW-1185">Reference proteome</keyword>
<dbReference type="Proteomes" id="UP000191039">
    <property type="component" value="Unassembled WGS sequence"/>
</dbReference>
<evidence type="ECO:0000256" key="1">
    <source>
        <dbReference type="ARBA" id="ARBA00004496"/>
    </source>
</evidence>
<dbReference type="OrthoDB" id="9806864at2"/>
<organism evidence="7 9">
    <name type="scientific">Mycolicibacterium diernhoferi</name>
    <dbReference type="NCBI Taxonomy" id="1801"/>
    <lineage>
        <taxon>Bacteria</taxon>
        <taxon>Bacillati</taxon>
        <taxon>Actinomycetota</taxon>
        <taxon>Actinomycetes</taxon>
        <taxon>Mycobacteriales</taxon>
        <taxon>Mycobacteriaceae</taxon>
        <taxon>Mycolicibacterium</taxon>
    </lineage>
</organism>
<dbReference type="PANTHER" id="PTHR33164">
    <property type="entry name" value="TRANSCRIPTIONAL REGULATOR, MARR FAMILY"/>
    <property type="match status" value="1"/>
</dbReference>
<dbReference type="Pfam" id="PF22381">
    <property type="entry name" value="Staph_reg_Sar_Rot"/>
    <property type="match status" value="1"/>
</dbReference>
<evidence type="ECO:0000256" key="2">
    <source>
        <dbReference type="ARBA" id="ARBA00022490"/>
    </source>
</evidence>
<dbReference type="InterPro" id="IPR036390">
    <property type="entry name" value="WH_DNA-bd_sf"/>
</dbReference>
<dbReference type="RefSeq" id="WP_073859010.1">
    <property type="nucleotide sequence ID" value="NZ_BAAATC010000008.1"/>
</dbReference>
<accession>A0A1Q4H6D9</accession>
<dbReference type="EMBL" id="PDCR01000023">
    <property type="protein sequence ID" value="PEG53100.1"/>
    <property type="molecule type" value="Genomic_DNA"/>
</dbReference>
<evidence type="ECO:0000313" key="9">
    <source>
        <dbReference type="Proteomes" id="UP000191039"/>
    </source>
</evidence>
<protein>
    <submittedName>
        <fullName evidence="7">MarR family transcriptional regulator</fullName>
    </submittedName>
</protein>
<sequence length="166" mass="17559">MTTVLPASGSDVDPLALEHQVCFALAVTNRAVLAVYRPLLEPLGLTHPQYLVMLALWDNAKTGADALSVKQIAALLQMDPATTSPMLKRLEALGLVARTRSAADERAILVSLTEEGAALRHRAVDIPPTVVARLGVELSELEHLHSVLTRINTAALAAGALDSADS</sequence>
<dbReference type="GO" id="GO:0003700">
    <property type="term" value="F:DNA-binding transcription factor activity"/>
    <property type="evidence" value="ECO:0007669"/>
    <property type="project" value="InterPro"/>
</dbReference>
<evidence type="ECO:0000313" key="8">
    <source>
        <dbReference type="EMBL" id="PEG53100.1"/>
    </source>
</evidence>
<reference evidence="7 9" key="1">
    <citation type="submission" date="2016-09" db="EMBL/GenBank/DDBJ databases">
        <title>genome sequences of unsequenced Mycobacteria.</title>
        <authorList>
            <person name="Greninger A.L."/>
            <person name="Jerome K.R."/>
            <person name="Mcnair B."/>
            <person name="Wallis C."/>
            <person name="Fang F."/>
        </authorList>
    </citation>
    <scope>NUCLEOTIDE SEQUENCE [LARGE SCALE GENOMIC DNA]</scope>
    <source>
        <strain evidence="7 9">BM1</strain>
    </source>
</reference>
<dbReference type="GO" id="GO:0003677">
    <property type="term" value="F:DNA binding"/>
    <property type="evidence" value="ECO:0007669"/>
    <property type="project" value="UniProtKB-KW"/>
</dbReference>
<dbReference type="SUPFAM" id="SSF46785">
    <property type="entry name" value="Winged helix' DNA-binding domain"/>
    <property type="match status" value="1"/>
</dbReference>
<keyword evidence="2" id="KW-0963">Cytoplasm</keyword>
<dbReference type="Proteomes" id="UP000220340">
    <property type="component" value="Unassembled WGS sequence"/>
</dbReference>
<keyword evidence="3" id="KW-0805">Transcription regulation</keyword>
<dbReference type="STRING" id="1801.BRW64_24200"/>
<feature type="domain" description="HTH marR-type" evidence="6">
    <location>
        <begin position="18"/>
        <end position="153"/>
    </location>
</feature>
<dbReference type="InterPro" id="IPR000835">
    <property type="entry name" value="HTH_MarR-typ"/>
</dbReference>
<dbReference type="PROSITE" id="PS50995">
    <property type="entry name" value="HTH_MARR_2"/>
    <property type="match status" value="1"/>
</dbReference>
<dbReference type="SMART" id="SM00347">
    <property type="entry name" value="HTH_MARR"/>
    <property type="match status" value="1"/>
</dbReference>
<evidence type="ECO:0000256" key="4">
    <source>
        <dbReference type="ARBA" id="ARBA00023125"/>
    </source>
</evidence>
<dbReference type="PANTHER" id="PTHR33164:SF5">
    <property type="entry name" value="ORGANIC HYDROPEROXIDE RESISTANCE TRANSCRIPTIONAL REGULATOR"/>
    <property type="match status" value="1"/>
</dbReference>
<reference evidence="8 10" key="2">
    <citation type="submission" date="2017-10" db="EMBL/GenBank/DDBJ databases">
        <title>The new phylogeny of genus Mycobacterium.</title>
        <authorList>
            <person name="Tortoli E."/>
            <person name="Trovato A."/>
            <person name="Cirillo D.M."/>
        </authorList>
    </citation>
    <scope>NUCLEOTIDE SEQUENCE [LARGE SCALE GENOMIC DNA]</scope>
    <source>
        <strain evidence="8 10">IP141170001</strain>
    </source>
</reference>
<keyword evidence="4" id="KW-0238">DNA-binding</keyword>
<evidence type="ECO:0000313" key="10">
    <source>
        <dbReference type="Proteomes" id="UP000220340"/>
    </source>
</evidence>
<dbReference type="GO" id="GO:0005737">
    <property type="term" value="C:cytoplasm"/>
    <property type="evidence" value="ECO:0007669"/>
    <property type="project" value="UniProtKB-SubCell"/>
</dbReference>
<comment type="caution">
    <text evidence="7">The sequence shown here is derived from an EMBL/GenBank/DDBJ whole genome shotgun (WGS) entry which is preliminary data.</text>
</comment>
<name>A0A1Q4H6D9_9MYCO</name>
<evidence type="ECO:0000256" key="5">
    <source>
        <dbReference type="ARBA" id="ARBA00023163"/>
    </source>
</evidence>
<dbReference type="InterPro" id="IPR039422">
    <property type="entry name" value="MarR/SlyA-like"/>
</dbReference>
<keyword evidence="5" id="KW-0804">Transcription</keyword>
<dbReference type="AlphaFoldDB" id="A0A1Q4H6D9"/>
<dbReference type="PRINTS" id="PR00598">
    <property type="entry name" value="HTHMARR"/>
</dbReference>